<dbReference type="InterPro" id="IPR011701">
    <property type="entry name" value="MFS"/>
</dbReference>
<dbReference type="Proteomes" id="UP001157114">
    <property type="component" value="Unassembled WGS sequence"/>
</dbReference>
<dbReference type="Pfam" id="PF07690">
    <property type="entry name" value="MFS_1"/>
    <property type="match status" value="1"/>
</dbReference>
<name>A0ABQ6GLB1_9BACL</name>
<keyword evidence="6 7" id="KW-0472">Membrane</keyword>
<proteinExistence type="predicted"/>
<accession>A0ABQ6GLB1</accession>
<dbReference type="SUPFAM" id="SSF103473">
    <property type="entry name" value="MFS general substrate transporter"/>
    <property type="match status" value="1"/>
</dbReference>
<evidence type="ECO:0000256" key="2">
    <source>
        <dbReference type="ARBA" id="ARBA00022448"/>
    </source>
</evidence>
<keyword evidence="5 7" id="KW-1133">Transmembrane helix</keyword>
<organism evidence="9 10">
    <name type="scientific">Paenibacillus glycanilyticus</name>
    <dbReference type="NCBI Taxonomy" id="126569"/>
    <lineage>
        <taxon>Bacteria</taxon>
        <taxon>Bacillati</taxon>
        <taxon>Bacillota</taxon>
        <taxon>Bacilli</taxon>
        <taxon>Bacillales</taxon>
        <taxon>Paenibacillaceae</taxon>
        <taxon>Paenibacillus</taxon>
    </lineage>
</organism>
<feature type="transmembrane region" description="Helical" evidence="7">
    <location>
        <begin position="83"/>
        <end position="109"/>
    </location>
</feature>
<feature type="transmembrane region" description="Helical" evidence="7">
    <location>
        <begin position="293"/>
        <end position="312"/>
    </location>
</feature>
<evidence type="ECO:0000313" key="10">
    <source>
        <dbReference type="Proteomes" id="UP001157114"/>
    </source>
</evidence>
<dbReference type="CDD" id="cd06173">
    <property type="entry name" value="MFS_MefA_like"/>
    <property type="match status" value="1"/>
</dbReference>
<feature type="transmembrane region" description="Helical" evidence="7">
    <location>
        <begin position="318"/>
        <end position="339"/>
    </location>
</feature>
<dbReference type="Gene3D" id="1.20.1250.20">
    <property type="entry name" value="MFS general substrate transporter like domains"/>
    <property type="match status" value="1"/>
</dbReference>
<keyword evidence="4 7" id="KW-0812">Transmembrane</keyword>
<feature type="transmembrane region" description="Helical" evidence="7">
    <location>
        <begin position="159"/>
        <end position="183"/>
    </location>
</feature>
<evidence type="ECO:0000256" key="7">
    <source>
        <dbReference type="SAM" id="Phobius"/>
    </source>
</evidence>
<dbReference type="RefSeq" id="WP_284241873.1">
    <property type="nucleotide sequence ID" value="NZ_BSSQ01000025.1"/>
</dbReference>
<feature type="transmembrane region" description="Helical" evidence="7">
    <location>
        <begin position="51"/>
        <end position="71"/>
    </location>
</feature>
<feature type="transmembrane region" description="Helical" evidence="7">
    <location>
        <begin position="383"/>
        <end position="401"/>
    </location>
</feature>
<comment type="subcellular location">
    <subcellularLocation>
        <location evidence="1">Cell membrane</location>
        <topology evidence="1">Multi-pass membrane protein</topology>
    </subcellularLocation>
</comment>
<dbReference type="PROSITE" id="PS50850">
    <property type="entry name" value="MFS"/>
    <property type="match status" value="1"/>
</dbReference>
<gene>
    <name evidence="9" type="primary">ykuC</name>
    <name evidence="9" type="ORF">MU1_53960</name>
</gene>
<keyword evidence="3" id="KW-1003">Cell membrane</keyword>
<evidence type="ECO:0000256" key="4">
    <source>
        <dbReference type="ARBA" id="ARBA00022692"/>
    </source>
</evidence>
<sequence>MLALLGNLAFRRLFAASVASQLGTVIGNMAFAYYLVDRFASRPSLASVAELMYSLPTLVVFWIVGVIADRFDRKHIAAYSDWIRALLTMLLLIGIHYDFLSLCFALLFLRSAVSRLFGPAEMGLVQGSLLPAQYVQAAGFNQMVNALFMLFGLSLGAAAYYWLGITGALLIDAISFVISGLLISTGRYPEAARIPNGKSRLKELKTSLIWSDLRQGFQYIYRNKLLFHLLHAFFFFGIVNGTFAVLPIFVMKYKLSPDNYLVHSSLIMVFLGVGFMAGSLMAPFLIQKFSKTNVLIAGFFIASMLTFAIGSVSSVPLYLGLILLIGVILAPANIVIGGWMPDIVIPQYMGKVNALTDPLMMLGHSLALGFVALAFPSWISITWLHYMLGICMFGVSIYYFARLPRLIAGRKQERSDGVSG</sequence>
<feature type="domain" description="Major facilitator superfamily (MFS) profile" evidence="8">
    <location>
        <begin position="1"/>
        <end position="407"/>
    </location>
</feature>
<evidence type="ECO:0000256" key="3">
    <source>
        <dbReference type="ARBA" id="ARBA00022475"/>
    </source>
</evidence>
<feature type="transmembrane region" description="Helical" evidence="7">
    <location>
        <begin position="12"/>
        <end position="36"/>
    </location>
</feature>
<protein>
    <submittedName>
        <fullName evidence="9">MFS-type transporter YkuC</fullName>
    </submittedName>
</protein>
<evidence type="ECO:0000256" key="5">
    <source>
        <dbReference type="ARBA" id="ARBA00022989"/>
    </source>
</evidence>
<dbReference type="PANTHER" id="PTHR43266">
    <property type="entry name" value="MACROLIDE-EFFLUX PROTEIN"/>
    <property type="match status" value="1"/>
</dbReference>
<evidence type="ECO:0000259" key="8">
    <source>
        <dbReference type="PROSITE" id="PS50850"/>
    </source>
</evidence>
<keyword evidence="2" id="KW-0813">Transport</keyword>
<dbReference type="EMBL" id="BSSQ01000025">
    <property type="protein sequence ID" value="GLX71048.1"/>
    <property type="molecule type" value="Genomic_DNA"/>
</dbReference>
<dbReference type="PANTHER" id="PTHR43266:SF8">
    <property type="entry name" value="MACROLIDE-EFFLUX PROTEIN"/>
    <property type="match status" value="1"/>
</dbReference>
<feature type="transmembrane region" description="Helical" evidence="7">
    <location>
        <begin position="225"/>
        <end position="250"/>
    </location>
</feature>
<keyword evidence="10" id="KW-1185">Reference proteome</keyword>
<evidence type="ECO:0000313" key="9">
    <source>
        <dbReference type="EMBL" id="GLX71048.1"/>
    </source>
</evidence>
<feature type="transmembrane region" description="Helical" evidence="7">
    <location>
        <begin position="359"/>
        <end position="377"/>
    </location>
</feature>
<reference evidence="9 10" key="1">
    <citation type="submission" date="2023-03" db="EMBL/GenBank/DDBJ databases">
        <title>Draft genome sequence of the bacteria which degrade cell wall of Tricholomamatutake.</title>
        <authorList>
            <person name="Konishi Y."/>
            <person name="Fukuta Y."/>
            <person name="Shirasaka N."/>
        </authorList>
    </citation>
    <scope>NUCLEOTIDE SEQUENCE [LARGE SCALE GENOMIC DNA]</scope>
    <source>
        <strain evidence="10">mu1</strain>
    </source>
</reference>
<dbReference type="InterPro" id="IPR020846">
    <property type="entry name" value="MFS_dom"/>
</dbReference>
<evidence type="ECO:0000256" key="6">
    <source>
        <dbReference type="ARBA" id="ARBA00023136"/>
    </source>
</evidence>
<dbReference type="InterPro" id="IPR036259">
    <property type="entry name" value="MFS_trans_sf"/>
</dbReference>
<evidence type="ECO:0000256" key="1">
    <source>
        <dbReference type="ARBA" id="ARBA00004651"/>
    </source>
</evidence>
<comment type="caution">
    <text evidence="9">The sequence shown here is derived from an EMBL/GenBank/DDBJ whole genome shotgun (WGS) entry which is preliminary data.</text>
</comment>
<feature type="transmembrane region" description="Helical" evidence="7">
    <location>
        <begin position="262"/>
        <end position="286"/>
    </location>
</feature>